<feature type="domain" description="Signal transduction histidine kinase subgroup 3 dimerisation and phosphoacceptor" evidence="12">
    <location>
        <begin position="232"/>
        <end position="298"/>
    </location>
</feature>
<evidence type="ECO:0000313" key="13">
    <source>
        <dbReference type="EMBL" id="PRY55816.1"/>
    </source>
</evidence>
<keyword evidence="14" id="KW-1185">Reference proteome</keyword>
<dbReference type="CDD" id="cd16917">
    <property type="entry name" value="HATPase_UhpB-NarQ-NarX-like"/>
    <property type="match status" value="1"/>
</dbReference>
<feature type="transmembrane region" description="Helical" evidence="10">
    <location>
        <begin position="42"/>
        <end position="60"/>
    </location>
</feature>
<comment type="catalytic activity">
    <reaction evidence="1">
        <text>ATP + protein L-histidine = ADP + protein N-phospho-L-histidine.</text>
        <dbReference type="EC" id="2.7.13.3"/>
    </reaction>
</comment>
<dbReference type="Pfam" id="PF02518">
    <property type="entry name" value="HATPase_c"/>
    <property type="match status" value="1"/>
</dbReference>
<evidence type="ECO:0000256" key="8">
    <source>
        <dbReference type="ARBA" id="ARBA00023012"/>
    </source>
</evidence>
<sequence>MTAETAPNEPAQHPHPVRRVISYLVPVAPLGDGDWRWRFTSTLALVGPGSVPFALMMFAIQNGLMATNYGIAVGAPITIATGAAIILARFRPVEAWLLVMASLVATALWTVTTKWEPWPLTVPSLFALMTVLFALGRDRRAWAGVLCWLGYAAVGAAAVWGVSSHRLSPMPQPVLDANPNPASDNLTLGLLLGAFAFLVGLTVRIWRQGRTRVAEKERVAEGERQRRRLLEERARIARELHDIVAHHMSVVAVQSSTAEYRLAGLDEDAKAEFRSISDQAREALAEMRRLLGVLRSEDDAGTREPQPGPEALHGLAEAVTRTGTPVDLEVGDLPDDLPETLALTVFRVVQEALSNVMRHAPGAHVHASVTSENGTLDVTVVNGPPPGGPGPTGRDGSGLGLVGMRERVALDGGDLVAEPTSEGGFRVRAVLPIRPTAEESA</sequence>
<dbReference type="Proteomes" id="UP000238176">
    <property type="component" value="Unassembled WGS sequence"/>
</dbReference>
<protein>
    <recommendedName>
        <fullName evidence="2">histidine kinase</fullName>
        <ecNumber evidence="2">2.7.13.3</ecNumber>
    </recommendedName>
</protein>
<dbReference type="Pfam" id="PF07730">
    <property type="entry name" value="HisKA_3"/>
    <property type="match status" value="1"/>
</dbReference>
<keyword evidence="10" id="KW-0812">Transmembrane</keyword>
<dbReference type="Gene3D" id="3.30.565.10">
    <property type="entry name" value="Histidine kinase-like ATPase, C-terminal domain"/>
    <property type="match status" value="1"/>
</dbReference>
<keyword evidence="5" id="KW-0547">Nucleotide-binding</keyword>
<keyword evidence="10" id="KW-1133">Transmembrane helix</keyword>
<dbReference type="GO" id="GO:0005524">
    <property type="term" value="F:ATP binding"/>
    <property type="evidence" value="ECO:0007669"/>
    <property type="project" value="UniProtKB-KW"/>
</dbReference>
<keyword evidence="9" id="KW-0175">Coiled coil</keyword>
<dbReference type="GO" id="GO:0046983">
    <property type="term" value="F:protein dimerization activity"/>
    <property type="evidence" value="ECO:0007669"/>
    <property type="project" value="InterPro"/>
</dbReference>
<keyword evidence="3" id="KW-0597">Phosphoprotein</keyword>
<reference evidence="13 14" key="1">
    <citation type="submission" date="2018-03" db="EMBL/GenBank/DDBJ databases">
        <title>Genomic Encyclopedia of Type Strains, Phase III (KMG-III): the genomes of soil and plant-associated and newly described type strains.</title>
        <authorList>
            <person name="Whitman W."/>
        </authorList>
    </citation>
    <scope>NUCLEOTIDE SEQUENCE [LARGE SCALE GENOMIC DNA]</scope>
    <source>
        <strain evidence="13 14">CGMCC 4.7067</strain>
    </source>
</reference>
<dbReference type="InterPro" id="IPR036890">
    <property type="entry name" value="HATPase_C_sf"/>
</dbReference>
<gene>
    <name evidence="13" type="ORF">B0I28_112129</name>
</gene>
<evidence type="ECO:0000256" key="4">
    <source>
        <dbReference type="ARBA" id="ARBA00022679"/>
    </source>
</evidence>
<dbReference type="AlphaFoldDB" id="A0A2T0UD00"/>
<dbReference type="InterPro" id="IPR050482">
    <property type="entry name" value="Sensor_HK_TwoCompSys"/>
</dbReference>
<organism evidence="13 14">
    <name type="scientific">Glycomyces artemisiae</name>
    <dbReference type="NCBI Taxonomy" id="1076443"/>
    <lineage>
        <taxon>Bacteria</taxon>
        <taxon>Bacillati</taxon>
        <taxon>Actinomycetota</taxon>
        <taxon>Actinomycetes</taxon>
        <taxon>Glycomycetales</taxon>
        <taxon>Glycomycetaceae</taxon>
        <taxon>Glycomyces</taxon>
    </lineage>
</organism>
<evidence type="ECO:0000256" key="5">
    <source>
        <dbReference type="ARBA" id="ARBA00022741"/>
    </source>
</evidence>
<dbReference type="InterPro" id="IPR011712">
    <property type="entry name" value="Sig_transdc_His_kin_sub3_dim/P"/>
</dbReference>
<keyword evidence="7" id="KW-0067">ATP-binding</keyword>
<feature type="transmembrane region" description="Helical" evidence="10">
    <location>
        <begin position="186"/>
        <end position="206"/>
    </location>
</feature>
<dbReference type="EMBL" id="PVTJ01000012">
    <property type="protein sequence ID" value="PRY55816.1"/>
    <property type="molecule type" value="Genomic_DNA"/>
</dbReference>
<comment type="caution">
    <text evidence="13">The sequence shown here is derived from an EMBL/GenBank/DDBJ whole genome shotgun (WGS) entry which is preliminary data.</text>
</comment>
<evidence type="ECO:0000256" key="1">
    <source>
        <dbReference type="ARBA" id="ARBA00000085"/>
    </source>
</evidence>
<keyword evidence="4" id="KW-0808">Transferase</keyword>
<feature type="transmembrane region" description="Helical" evidence="10">
    <location>
        <begin position="118"/>
        <end position="135"/>
    </location>
</feature>
<dbReference type="OrthoDB" id="227596at2"/>
<dbReference type="RefSeq" id="WP_106366455.1">
    <property type="nucleotide sequence ID" value="NZ_PVTJ01000012.1"/>
</dbReference>
<feature type="transmembrane region" description="Helical" evidence="10">
    <location>
        <begin position="95"/>
        <end position="112"/>
    </location>
</feature>
<dbReference type="GO" id="GO:0000155">
    <property type="term" value="F:phosphorelay sensor kinase activity"/>
    <property type="evidence" value="ECO:0007669"/>
    <property type="project" value="InterPro"/>
</dbReference>
<evidence type="ECO:0000259" key="11">
    <source>
        <dbReference type="Pfam" id="PF02518"/>
    </source>
</evidence>
<keyword evidence="6 13" id="KW-0418">Kinase</keyword>
<dbReference type="Gene3D" id="1.20.5.1930">
    <property type="match status" value="1"/>
</dbReference>
<evidence type="ECO:0000256" key="9">
    <source>
        <dbReference type="SAM" id="Coils"/>
    </source>
</evidence>
<evidence type="ECO:0000256" key="10">
    <source>
        <dbReference type="SAM" id="Phobius"/>
    </source>
</evidence>
<dbReference type="EC" id="2.7.13.3" evidence="2"/>
<evidence type="ECO:0000256" key="7">
    <source>
        <dbReference type="ARBA" id="ARBA00022840"/>
    </source>
</evidence>
<dbReference type="GO" id="GO:0016020">
    <property type="term" value="C:membrane"/>
    <property type="evidence" value="ECO:0007669"/>
    <property type="project" value="InterPro"/>
</dbReference>
<dbReference type="InterPro" id="IPR003594">
    <property type="entry name" value="HATPase_dom"/>
</dbReference>
<evidence type="ECO:0000256" key="6">
    <source>
        <dbReference type="ARBA" id="ARBA00022777"/>
    </source>
</evidence>
<feature type="coiled-coil region" evidence="9">
    <location>
        <begin position="212"/>
        <end position="239"/>
    </location>
</feature>
<keyword evidence="10" id="KW-0472">Membrane</keyword>
<feature type="domain" description="Histidine kinase/HSP90-like ATPase" evidence="11">
    <location>
        <begin position="344"/>
        <end position="434"/>
    </location>
</feature>
<name>A0A2T0UD00_9ACTN</name>
<evidence type="ECO:0000313" key="14">
    <source>
        <dbReference type="Proteomes" id="UP000238176"/>
    </source>
</evidence>
<proteinExistence type="predicted"/>
<feature type="transmembrane region" description="Helical" evidence="10">
    <location>
        <begin position="142"/>
        <end position="162"/>
    </location>
</feature>
<keyword evidence="8" id="KW-0902">Two-component regulatory system</keyword>
<dbReference type="SUPFAM" id="SSF55874">
    <property type="entry name" value="ATPase domain of HSP90 chaperone/DNA topoisomerase II/histidine kinase"/>
    <property type="match status" value="1"/>
</dbReference>
<dbReference type="PANTHER" id="PTHR24421">
    <property type="entry name" value="NITRATE/NITRITE SENSOR PROTEIN NARX-RELATED"/>
    <property type="match status" value="1"/>
</dbReference>
<dbReference type="PANTHER" id="PTHR24421:SF10">
    <property type="entry name" value="NITRATE_NITRITE SENSOR PROTEIN NARQ"/>
    <property type="match status" value="1"/>
</dbReference>
<feature type="transmembrane region" description="Helical" evidence="10">
    <location>
        <begin position="66"/>
        <end position="88"/>
    </location>
</feature>
<evidence type="ECO:0000256" key="3">
    <source>
        <dbReference type="ARBA" id="ARBA00022553"/>
    </source>
</evidence>
<evidence type="ECO:0000259" key="12">
    <source>
        <dbReference type="Pfam" id="PF07730"/>
    </source>
</evidence>
<accession>A0A2T0UD00</accession>
<evidence type="ECO:0000256" key="2">
    <source>
        <dbReference type="ARBA" id="ARBA00012438"/>
    </source>
</evidence>